<feature type="chain" id="PRO_5044325120" evidence="1">
    <location>
        <begin position="29"/>
        <end position="222"/>
    </location>
</feature>
<accession>A0AB39KTE9</accession>
<evidence type="ECO:0000313" key="2">
    <source>
        <dbReference type="EMBL" id="XDO97217.1"/>
    </source>
</evidence>
<dbReference type="AlphaFoldDB" id="A0AB39KTE9"/>
<reference evidence="2" key="1">
    <citation type="submission" date="2024-06" db="EMBL/GenBank/DDBJ databases">
        <title>Caulobacter inopinatus, sp. nov.</title>
        <authorList>
            <person name="Donachie S.P."/>
        </authorList>
    </citation>
    <scope>NUCLEOTIDE SEQUENCE</scope>
    <source>
        <strain evidence="2">73W</strain>
    </source>
</reference>
<evidence type="ECO:0000256" key="1">
    <source>
        <dbReference type="SAM" id="SignalP"/>
    </source>
</evidence>
<sequence length="222" mass="23897">MRLRIALAAFTLLVAPAAVMAQAGSAHAAAVAPAAKIDRKALVSRHNPVLTAVDRHAPIMLGNGDIGFTADITGLQTFPEQYSELAPLLTMAQWAWHSFPNPKGYTEQSGLVNVPVAGRGEQPYAWMKSWNDAETNPAFTWLRANPHRISLGRIGLVFADGQALDFAKVAGARQELDLWTGALNSRFTYDGQPVQVTTRVHPTLDMVMVEVASPSSPSAAWA</sequence>
<protein>
    <submittedName>
        <fullName evidence="2">Uncharacterized protein</fullName>
    </submittedName>
</protein>
<dbReference type="EMBL" id="CP158375">
    <property type="protein sequence ID" value="XDO97217.1"/>
    <property type="molecule type" value="Genomic_DNA"/>
</dbReference>
<proteinExistence type="predicted"/>
<organism evidence="2">
    <name type="scientific">Caulobacter sp. 73W</name>
    <dbReference type="NCBI Taxonomy" id="3161137"/>
    <lineage>
        <taxon>Bacteria</taxon>
        <taxon>Pseudomonadati</taxon>
        <taxon>Pseudomonadota</taxon>
        <taxon>Alphaproteobacteria</taxon>
        <taxon>Caulobacterales</taxon>
        <taxon>Caulobacteraceae</taxon>
        <taxon>Caulobacter</taxon>
    </lineage>
</organism>
<gene>
    <name evidence="2" type="ORF">ABOZ73_02020</name>
</gene>
<name>A0AB39KTE9_9CAUL</name>
<feature type="signal peptide" evidence="1">
    <location>
        <begin position="1"/>
        <end position="28"/>
    </location>
</feature>
<keyword evidence="1" id="KW-0732">Signal</keyword>
<dbReference type="RefSeq" id="WP_369060289.1">
    <property type="nucleotide sequence ID" value="NZ_CP158375.1"/>
</dbReference>